<dbReference type="InterPro" id="IPR029058">
    <property type="entry name" value="AB_hydrolase_fold"/>
</dbReference>
<dbReference type="InterPro" id="IPR000073">
    <property type="entry name" value="AB_hydrolase_1"/>
</dbReference>
<feature type="domain" description="AB hydrolase-1" evidence="1">
    <location>
        <begin position="366"/>
        <end position="664"/>
    </location>
</feature>
<accession>A0ABR3IQ19</accession>
<dbReference type="Gene3D" id="1.20.1290.10">
    <property type="entry name" value="AhpD-like"/>
    <property type="match status" value="1"/>
</dbReference>
<evidence type="ECO:0000259" key="1">
    <source>
        <dbReference type="Pfam" id="PF12697"/>
    </source>
</evidence>
<evidence type="ECO:0000313" key="3">
    <source>
        <dbReference type="Proteomes" id="UP001556367"/>
    </source>
</evidence>
<name>A0ABR3IQ19_9AGAR</name>
<dbReference type="SUPFAM" id="SSF69118">
    <property type="entry name" value="AhpD-like"/>
    <property type="match status" value="1"/>
</dbReference>
<sequence length="694" mass="76953">MYAYADLKAIKAAHTTINGTSADDLDKDGILLVRKLKDAIFKVAAAIGIPKAINALAALHAALPLELQETQPICELNLSADTLTSIGHGMFKRTYGDAYPVVQPFLWEICPDLGFYTETLVYGFMLACDSVTPPLETSFAIIAAIIPAETPKQAVWHLNGAHPLEIPIPIHLTCTLRMDDVRRHAIAYSQPQGSAFLLSRCDEMRLASFPISLNACIAVLYSIRRTEWTYCIFFLALVTDPQFTMNAGPNHPLSLLSMPSLPVLALPRCSCSEESVTERRLYQELLYPSLLGVRCIKADNTLVEIPVLSSFSLPFLIFAFTFALTSLFTSAMDQRLVVVAPSHVCPFYVQALQYTPHDSHDDGVTLLLFHAMMLHKETYHTMLTSLLQVPGLRIKDVWCIENPNHGRSAVMNTELLDSPQYRERCVYSDCLPLLQSHITISYGLTGTAREYARAIYTFLSATSHGVDFRRRKLVGMGHSAGGVALMSLLEMRPKIRFEAILLLDAGVAPAIKSSLMLLGSFIRIASSKMHTWDSLEEAIEALASQPAFKAWHPDIFKSFIAYGLKPVGSSSKAVKLTLSPIHEATYYASDYILGPAAKTFVDLTREDSIPIHVIIASPDEYKGRMNDLKSFQIQHVSKMSRSGVHYVERGGHLFPQSEPALAAQAIRKALEFINAQKEVERPYVPAERMQLAHL</sequence>
<dbReference type="PANTHER" id="PTHR28180">
    <property type="entry name" value="CONSERVED MITOCHONDRIAL PROTEIN-RELATED"/>
    <property type="match status" value="1"/>
</dbReference>
<dbReference type="InterPro" id="IPR052999">
    <property type="entry name" value="PTS1_Protein"/>
</dbReference>
<dbReference type="EMBL" id="JASNQZ010000018">
    <property type="protein sequence ID" value="KAL0945388.1"/>
    <property type="molecule type" value="Genomic_DNA"/>
</dbReference>
<proteinExistence type="predicted"/>
<dbReference type="SUPFAM" id="SSF53474">
    <property type="entry name" value="alpha/beta-Hydrolases"/>
    <property type="match status" value="1"/>
</dbReference>
<gene>
    <name evidence="2" type="ORF">HGRIS_000882</name>
</gene>
<comment type="caution">
    <text evidence="2">The sequence shown here is derived from an EMBL/GenBank/DDBJ whole genome shotgun (WGS) entry which is preliminary data.</text>
</comment>
<dbReference type="Gene3D" id="3.40.50.1820">
    <property type="entry name" value="alpha/beta hydrolase"/>
    <property type="match status" value="1"/>
</dbReference>
<organism evidence="2 3">
    <name type="scientific">Hohenbuehelia grisea</name>
    <dbReference type="NCBI Taxonomy" id="104357"/>
    <lineage>
        <taxon>Eukaryota</taxon>
        <taxon>Fungi</taxon>
        <taxon>Dikarya</taxon>
        <taxon>Basidiomycota</taxon>
        <taxon>Agaricomycotina</taxon>
        <taxon>Agaricomycetes</taxon>
        <taxon>Agaricomycetidae</taxon>
        <taxon>Agaricales</taxon>
        <taxon>Pleurotineae</taxon>
        <taxon>Pleurotaceae</taxon>
        <taxon>Hohenbuehelia</taxon>
    </lineage>
</organism>
<dbReference type="InterPro" id="IPR029032">
    <property type="entry name" value="AhpD-like"/>
</dbReference>
<dbReference type="Proteomes" id="UP001556367">
    <property type="component" value="Unassembled WGS sequence"/>
</dbReference>
<reference evidence="3" key="1">
    <citation type="submission" date="2024-06" db="EMBL/GenBank/DDBJ databases">
        <title>Multi-omics analyses provide insights into the biosynthesis of the anticancer antibiotic pleurotin in Hohenbuehelia grisea.</title>
        <authorList>
            <person name="Weaver J.A."/>
            <person name="Alberti F."/>
        </authorList>
    </citation>
    <scope>NUCLEOTIDE SEQUENCE [LARGE SCALE GENOMIC DNA]</scope>
    <source>
        <strain evidence="3">T-177</strain>
    </source>
</reference>
<keyword evidence="3" id="KW-1185">Reference proteome</keyword>
<protein>
    <recommendedName>
        <fullName evidence="1">AB hydrolase-1 domain-containing protein</fullName>
    </recommendedName>
</protein>
<dbReference type="Pfam" id="PF12697">
    <property type="entry name" value="Abhydrolase_6"/>
    <property type="match status" value="1"/>
</dbReference>
<dbReference type="PANTHER" id="PTHR28180:SF2">
    <property type="entry name" value="PEROXISOMAL PROTEIN 2"/>
    <property type="match status" value="1"/>
</dbReference>
<evidence type="ECO:0000313" key="2">
    <source>
        <dbReference type="EMBL" id="KAL0945388.1"/>
    </source>
</evidence>